<dbReference type="KEGG" id="meso:BSQ44_08620"/>
<reference evidence="2" key="1">
    <citation type="submission" date="2016-11" db="EMBL/GenBank/DDBJ databases">
        <title>Mesorhizobium oceanicum sp. nov., isolated from deep seawater in South China Sea.</title>
        <authorList>
            <person name="Fu G.-Y."/>
        </authorList>
    </citation>
    <scope>NUCLEOTIDE SEQUENCE [LARGE SCALE GENOMIC DNA]</scope>
    <source>
        <strain evidence="2">B7</strain>
    </source>
</reference>
<evidence type="ECO:0000313" key="1">
    <source>
        <dbReference type="EMBL" id="APH71422.1"/>
    </source>
</evidence>
<proteinExistence type="predicted"/>
<protein>
    <submittedName>
        <fullName evidence="1">Uncharacterized protein</fullName>
    </submittedName>
</protein>
<dbReference type="RefSeq" id="WP_072603062.1">
    <property type="nucleotide sequence ID" value="NZ_CP018171.1"/>
</dbReference>
<dbReference type="OrthoDB" id="8389902at2"/>
<name>A0A1L3SQ53_9HYPH</name>
<evidence type="ECO:0000313" key="2">
    <source>
        <dbReference type="Proteomes" id="UP000182840"/>
    </source>
</evidence>
<keyword evidence="2" id="KW-1185">Reference proteome</keyword>
<gene>
    <name evidence="1" type="ORF">BSQ44_08620</name>
</gene>
<dbReference type="AlphaFoldDB" id="A0A1L3SQ53"/>
<dbReference type="EMBL" id="CP018171">
    <property type="protein sequence ID" value="APH71422.1"/>
    <property type="molecule type" value="Genomic_DNA"/>
</dbReference>
<dbReference type="STRING" id="1670800.BSQ44_08620"/>
<dbReference type="Proteomes" id="UP000182840">
    <property type="component" value="Chromosome"/>
</dbReference>
<sequence>MREGGAPISERFHLDEMIDGLASDLRELRAGKISVREANARAALAKQILRGVHYVVVAQKFLSEQAKLTNGGEGS</sequence>
<accession>A0A1L3SQ53</accession>
<organism evidence="1 2">
    <name type="scientific">Aquibium oceanicum</name>
    <dbReference type="NCBI Taxonomy" id="1670800"/>
    <lineage>
        <taxon>Bacteria</taxon>
        <taxon>Pseudomonadati</taxon>
        <taxon>Pseudomonadota</taxon>
        <taxon>Alphaproteobacteria</taxon>
        <taxon>Hyphomicrobiales</taxon>
        <taxon>Phyllobacteriaceae</taxon>
        <taxon>Aquibium</taxon>
    </lineage>
</organism>